<dbReference type="Proteomes" id="UP001055101">
    <property type="component" value="Unassembled WGS sequence"/>
</dbReference>
<name>A0ABQ4THH5_9HYPH</name>
<dbReference type="InterPro" id="IPR010233">
    <property type="entry name" value="UbiG_MeTrfase"/>
</dbReference>
<comment type="similarity">
    <text evidence="5">Belongs to the methyltransferase superfamily. UbiG/COQ3 family.</text>
</comment>
<reference evidence="7" key="2">
    <citation type="submission" date="2021-08" db="EMBL/GenBank/DDBJ databases">
        <authorList>
            <person name="Tani A."/>
            <person name="Ola A."/>
            <person name="Ogura Y."/>
            <person name="Katsura K."/>
            <person name="Hayashi T."/>
        </authorList>
    </citation>
    <scope>NUCLEOTIDE SEQUENCE</scope>
    <source>
        <strain evidence="7">DSM 23674</strain>
    </source>
</reference>
<dbReference type="EC" id="2.1.1.222" evidence="5"/>
<evidence type="ECO:0000313" key="8">
    <source>
        <dbReference type="Proteomes" id="UP001055101"/>
    </source>
</evidence>
<keyword evidence="3 5" id="KW-0831">Ubiquinone biosynthesis</keyword>
<dbReference type="Gene3D" id="3.40.50.150">
    <property type="entry name" value="Vaccinia Virus protein VP39"/>
    <property type="match status" value="1"/>
</dbReference>
<protein>
    <recommendedName>
        <fullName evidence="5">Ubiquinone biosynthesis O-methyltransferase</fullName>
    </recommendedName>
    <alternativeName>
        <fullName evidence="5">2-polyprenyl-6-hydroxyphenol methylase</fullName>
        <ecNumber evidence="5">2.1.1.222</ecNumber>
    </alternativeName>
    <alternativeName>
        <fullName evidence="5">3-demethylubiquinone 3-O-methyltransferase</fullName>
        <ecNumber evidence="5">2.1.1.64</ecNumber>
    </alternativeName>
</protein>
<evidence type="ECO:0000256" key="3">
    <source>
        <dbReference type="ARBA" id="ARBA00022688"/>
    </source>
</evidence>
<feature type="binding site" evidence="5">
    <location>
        <position position="89"/>
    </location>
    <ligand>
        <name>S-adenosyl-L-methionine</name>
        <dbReference type="ChEBI" id="CHEBI:59789"/>
    </ligand>
</feature>
<keyword evidence="7" id="KW-0830">Ubiquinone</keyword>
<proteinExistence type="inferred from homology"/>
<evidence type="ECO:0000256" key="5">
    <source>
        <dbReference type="HAMAP-Rule" id="MF_00472"/>
    </source>
</evidence>
<sequence length="243" mass="26466">MAASVDREEVARFDAQAATWWDADGPMRVLHRFNPVRLAYIRDEACRHFGREPNRPFALEGLSLVDVGCGGGVLSEPLARLGASVTGLDPAEKNIAVAKAHAEAETVTVDYRAETIEAVVERGERFDIVLAMEVVEHVVDRPAFLRTACRAMKPGGLLFAATLNRTLRSYALAIVGAEYVLGWLPKGTHDWEKFVKPDELSDDLVAGGLSVFDVAGVVFDPLSGGWRRSRDTAINYMVAARGA</sequence>
<evidence type="ECO:0000259" key="6">
    <source>
        <dbReference type="Pfam" id="PF08241"/>
    </source>
</evidence>
<evidence type="ECO:0000256" key="4">
    <source>
        <dbReference type="ARBA" id="ARBA00022691"/>
    </source>
</evidence>
<evidence type="ECO:0000313" key="7">
    <source>
        <dbReference type="EMBL" id="GJE54396.1"/>
    </source>
</evidence>
<reference evidence="7" key="1">
    <citation type="journal article" date="2021" name="Front. Microbiol.">
        <title>Comprehensive Comparative Genomics and Phenotyping of Methylobacterium Species.</title>
        <authorList>
            <person name="Alessa O."/>
            <person name="Ogura Y."/>
            <person name="Fujitani Y."/>
            <person name="Takami H."/>
            <person name="Hayashi T."/>
            <person name="Sahin N."/>
            <person name="Tani A."/>
        </authorList>
    </citation>
    <scope>NUCLEOTIDE SEQUENCE</scope>
    <source>
        <strain evidence="7">DSM 23674</strain>
    </source>
</reference>
<comment type="catalytic activity">
    <reaction evidence="5">
        <text>a 3-demethylubiquinol + S-adenosyl-L-methionine = a ubiquinol + S-adenosyl-L-homocysteine + H(+)</text>
        <dbReference type="Rhea" id="RHEA:44380"/>
        <dbReference type="Rhea" id="RHEA-COMP:9566"/>
        <dbReference type="Rhea" id="RHEA-COMP:10914"/>
        <dbReference type="ChEBI" id="CHEBI:15378"/>
        <dbReference type="ChEBI" id="CHEBI:17976"/>
        <dbReference type="ChEBI" id="CHEBI:57856"/>
        <dbReference type="ChEBI" id="CHEBI:59789"/>
        <dbReference type="ChEBI" id="CHEBI:84422"/>
        <dbReference type="EC" id="2.1.1.64"/>
    </reaction>
</comment>
<feature type="domain" description="Methyltransferase type 11" evidence="6">
    <location>
        <begin position="65"/>
        <end position="159"/>
    </location>
</feature>
<dbReference type="HAMAP" id="MF_00472">
    <property type="entry name" value="UbiG"/>
    <property type="match status" value="1"/>
</dbReference>
<keyword evidence="4 5" id="KW-0949">S-adenosyl-L-methionine</keyword>
<gene>
    <name evidence="5 7" type="primary">ubiG</name>
    <name evidence="7" type="ORF">EKPJFOCH_0871</name>
</gene>
<accession>A0ABQ4THH5</accession>
<organism evidence="7 8">
    <name type="scientific">Methylobacterium thuringiense</name>
    <dbReference type="NCBI Taxonomy" id="1003091"/>
    <lineage>
        <taxon>Bacteria</taxon>
        <taxon>Pseudomonadati</taxon>
        <taxon>Pseudomonadota</taxon>
        <taxon>Alphaproteobacteria</taxon>
        <taxon>Hyphomicrobiales</taxon>
        <taxon>Methylobacteriaceae</taxon>
        <taxon>Methylobacterium</taxon>
    </lineage>
</organism>
<comment type="function">
    <text evidence="5">O-methyltransferase that catalyzes the 2 O-methylation steps in the ubiquinone biosynthetic pathway.</text>
</comment>
<dbReference type="PANTHER" id="PTHR43464:SF19">
    <property type="entry name" value="UBIQUINONE BIOSYNTHESIS O-METHYLTRANSFERASE, MITOCHONDRIAL"/>
    <property type="match status" value="1"/>
</dbReference>
<keyword evidence="2 5" id="KW-0808">Transferase</keyword>
<dbReference type="InterPro" id="IPR013216">
    <property type="entry name" value="Methyltransf_11"/>
</dbReference>
<feature type="binding site" evidence="5">
    <location>
        <position position="37"/>
    </location>
    <ligand>
        <name>S-adenosyl-L-methionine</name>
        <dbReference type="ChEBI" id="CHEBI:59789"/>
    </ligand>
</feature>
<keyword evidence="8" id="KW-1185">Reference proteome</keyword>
<dbReference type="PANTHER" id="PTHR43464">
    <property type="entry name" value="METHYLTRANSFERASE"/>
    <property type="match status" value="1"/>
</dbReference>
<dbReference type="RefSeq" id="WP_147814197.1">
    <property type="nucleotide sequence ID" value="NZ_BPRA01000003.1"/>
</dbReference>
<dbReference type="SUPFAM" id="SSF53335">
    <property type="entry name" value="S-adenosyl-L-methionine-dependent methyltransferases"/>
    <property type="match status" value="1"/>
</dbReference>
<comment type="caution">
    <text evidence="7">The sequence shown here is derived from an EMBL/GenBank/DDBJ whole genome shotgun (WGS) entry which is preliminary data.</text>
</comment>
<dbReference type="InterPro" id="IPR029063">
    <property type="entry name" value="SAM-dependent_MTases_sf"/>
</dbReference>
<keyword evidence="1 5" id="KW-0489">Methyltransferase</keyword>
<dbReference type="NCBIfam" id="TIGR01983">
    <property type="entry name" value="UbiG"/>
    <property type="match status" value="1"/>
</dbReference>
<evidence type="ECO:0000256" key="2">
    <source>
        <dbReference type="ARBA" id="ARBA00022679"/>
    </source>
</evidence>
<comment type="pathway">
    <text evidence="5">Cofactor biosynthesis; ubiquinone biosynthesis.</text>
</comment>
<feature type="binding site" evidence="5">
    <location>
        <position position="68"/>
    </location>
    <ligand>
        <name>S-adenosyl-L-methionine</name>
        <dbReference type="ChEBI" id="CHEBI:59789"/>
    </ligand>
</feature>
<dbReference type="EC" id="2.1.1.64" evidence="5"/>
<feature type="binding site" evidence="5">
    <location>
        <position position="132"/>
    </location>
    <ligand>
        <name>S-adenosyl-L-methionine</name>
        <dbReference type="ChEBI" id="CHEBI:59789"/>
    </ligand>
</feature>
<dbReference type="Pfam" id="PF08241">
    <property type="entry name" value="Methyltransf_11"/>
    <property type="match status" value="1"/>
</dbReference>
<dbReference type="EMBL" id="BPRA01000003">
    <property type="protein sequence ID" value="GJE54396.1"/>
    <property type="molecule type" value="Genomic_DNA"/>
</dbReference>
<evidence type="ECO:0000256" key="1">
    <source>
        <dbReference type="ARBA" id="ARBA00022603"/>
    </source>
</evidence>
<comment type="catalytic activity">
    <reaction evidence="5">
        <text>a 3-(all-trans-polyprenyl)benzene-1,2-diol + S-adenosyl-L-methionine = a 2-methoxy-6-(all-trans-polyprenyl)phenol + S-adenosyl-L-homocysteine + H(+)</text>
        <dbReference type="Rhea" id="RHEA:31411"/>
        <dbReference type="Rhea" id="RHEA-COMP:9550"/>
        <dbReference type="Rhea" id="RHEA-COMP:9551"/>
        <dbReference type="ChEBI" id="CHEBI:15378"/>
        <dbReference type="ChEBI" id="CHEBI:57856"/>
        <dbReference type="ChEBI" id="CHEBI:59789"/>
        <dbReference type="ChEBI" id="CHEBI:62729"/>
        <dbReference type="ChEBI" id="CHEBI:62731"/>
        <dbReference type="EC" id="2.1.1.222"/>
    </reaction>
</comment>
<dbReference type="CDD" id="cd02440">
    <property type="entry name" value="AdoMet_MTases"/>
    <property type="match status" value="1"/>
</dbReference>